<evidence type="ECO:0000256" key="3">
    <source>
        <dbReference type="ARBA" id="ARBA00005046"/>
    </source>
</evidence>
<keyword evidence="8 11" id="KW-0460">Magnesium</keyword>
<dbReference type="EC" id="2.10.1.1" evidence="11"/>
<dbReference type="NCBIfam" id="TIGR00177">
    <property type="entry name" value="molyb_syn"/>
    <property type="match status" value="1"/>
</dbReference>
<accession>A0A7W6S2A7</accession>
<dbReference type="GO" id="GO:0061599">
    <property type="term" value="F:molybdopterin molybdotransferase activity"/>
    <property type="evidence" value="ECO:0007669"/>
    <property type="project" value="UniProtKB-UniRule"/>
</dbReference>
<keyword evidence="14" id="KW-1185">Reference proteome</keyword>
<evidence type="ECO:0000256" key="2">
    <source>
        <dbReference type="ARBA" id="ARBA00002901"/>
    </source>
</evidence>
<evidence type="ECO:0000256" key="7">
    <source>
        <dbReference type="ARBA" id="ARBA00022723"/>
    </source>
</evidence>
<dbReference type="UniPathway" id="UPA00344"/>
<dbReference type="AlphaFoldDB" id="A0A7W6S2A7"/>
<evidence type="ECO:0000256" key="5">
    <source>
        <dbReference type="ARBA" id="ARBA00022505"/>
    </source>
</evidence>
<dbReference type="InterPro" id="IPR005111">
    <property type="entry name" value="MoeA_C_domain_IV"/>
</dbReference>
<evidence type="ECO:0000256" key="9">
    <source>
        <dbReference type="ARBA" id="ARBA00023150"/>
    </source>
</evidence>
<keyword evidence="7 11" id="KW-0479">Metal-binding</keyword>
<dbReference type="InterPro" id="IPR036135">
    <property type="entry name" value="MoeA_linker/N_sf"/>
</dbReference>
<comment type="cofactor">
    <cofactor evidence="1 11">
        <name>Mg(2+)</name>
        <dbReference type="ChEBI" id="CHEBI:18420"/>
    </cofactor>
</comment>
<dbReference type="InterPro" id="IPR001453">
    <property type="entry name" value="MoaB/Mog_dom"/>
</dbReference>
<dbReference type="GO" id="GO:0005829">
    <property type="term" value="C:cytosol"/>
    <property type="evidence" value="ECO:0007669"/>
    <property type="project" value="TreeGrafter"/>
</dbReference>
<dbReference type="SUPFAM" id="SSF53218">
    <property type="entry name" value="Molybdenum cofactor biosynthesis proteins"/>
    <property type="match status" value="1"/>
</dbReference>
<reference evidence="13 14" key="1">
    <citation type="submission" date="2020-08" db="EMBL/GenBank/DDBJ databases">
        <title>Genome sequencing of Purple Non-Sulfur Bacteria from various extreme environments.</title>
        <authorList>
            <person name="Mayer M."/>
        </authorList>
    </citation>
    <scope>NUCLEOTIDE SEQUENCE [LARGE SCALE GENOMIC DNA]</scope>
    <source>
        <strain evidence="13 14">JA135</strain>
    </source>
</reference>
<gene>
    <name evidence="13" type="ORF">GGD88_003174</name>
</gene>
<dbReference type="FunFam" id="3.40.980.10:FF:000004">
    <property type="entry name" value="Molybdopterin molybdenumtransferase"/>
    <property type="match status" value="1"/>
</dbReference>
<dbReference type="InterPro" id="IPR036688">
    <property type="entry name" value="MoeA_C_domain_IV_sf"/>
</dbReference>
<dbReference type="SUPFAM" id="SSF63867">
    <property type="entry name" value="MoeA C-terminal domain-like"/>
    <property type="match status" value="1"/>
</dbReference>
<dbReference type="InterPro" id="IPR036425">
    <property type="entry name" value="MoaB/Mog-like_dom_sf"/>
</dbReference>
<proteinExistence type="inferred from homology"/>
<comment type="similarity">
    <text evidence="4 11">Belongs to the MoeA family.</text>
</comment>
<dbReference type="EMBL" id="JACIGI010000036">
    <property type="protein sequence ID" value="MBB4287426.1"/>
    <property type="molecule type" value="Genomic_DNA"/>
</dbReference>
<evidence type="ECO:0000313" key="13">
    <source>
        <dbReference type="EMBL" id="MBB4287426.1"/>
    </source>
</evidence>
<dbReference type="Pfam" id="PF00994">
    <property type="entry name" value="MoCF_biosynth"/>
    <property type="match status" value="1"/>
</dbReference>
<keyword evidence="9 11" id="KW-0501">Molybdenum cofactor biosynthesis</keyword>
<dbReference type="PANTHER" id="PTHR10192:SF5">
    <property type="entry name" value="GEPHYRIN"/>
    <property type="match status" value="1"/>
</dbReference>
<dbReference type="GO" id="GO:0046872">
    <property type="term" value="F:metal ion binding"/>
    <property type="evidence" value="ECO:0007669"/>
    <property type="project" value="UniProtKB-UniRule"/>
</dbReference>
<dbReference type="InterPro" id="IPR038987">
    <property type="entry name" value="MoeA-like"/>
</dbReference>
<dbReference type="Gene3D" id="2.40.340.10">
    <property type="entry name" value="MoeA, C-terminal, domain IV"/>
    <property type="match status" value="1"/>
</dbReference>
<comment type="pathway">
    <text evidence="3 11">Cofactor biosynthesis; molybdopterin biosynthesis.</text>
</comment>
<dbReference type="RefSeq" id="WP_343056396.1">
    <property type="nucleotide sequence ID" value="NZ_JACIGI010000036.1"/>
</dbReference>
<sequence length="423" mass="43712">MTQTPTPPDAPDCFAVGDRLMALDEALDLLQARLRPVVAVERVPLRGAGGRVLAADGVAAVSHPGADTAAMDGYAVRHADLSATGPVTLPVTGRVAAGHPLDRALDPGTAVRIFTGGVMPEGADTVIMQEDVTDTGGGRVTLPAGVPAGRHMRGAASDFRAGTTVLTAGRRLRPPDIALAASAGLSHLPVFERVRVSVFSTGDEVVEPGTPLPPGGLYDGNRYGVMALADGLGAAVTDLGRLPDDRDAIRGALDAAADDHDLLITSGGVSVGGEDHVRDAVSALGDLHFWRLALKPGKPAALGTIRDTVFLGLPGNPVSALVTFLLIARPVIRRLGGCAASRPRRYPLPAGFAFETGGTRREFLRGWVEDTADGPVVRLYRSQDSAMISAMGAAGGLVDVPAGTRRIEPGQSVDYLPLNEVLA</sequence>
<name>A0A7W6S2A7_9PROT</name>
<evidence type="ECO:0000259" key="12">
    <source>
        <dbReference type="SMART" id="SM00852"/>
    </source>
</evidence>
<dbReference type="InterPro" id="IPR008284">
    <property type="entry name" value="MoCF_biosynth_CS"/>
</dbReference>
<dbReference type="Pfam" id="PF03454">
    <property type="entry name" value="MoeA_C"/>
    <property type="match status" value="1"/>
</dbReference>
<dbReference type="Proteomes" id="UP000555728">
    <property type="component" value="Unassembled WGS sequence"/>
</dbReference>
<keyword evidence="6 11" id="KW-0808">Transferase</keyword>
<dbReference type="PANTHER" id="PTHR10192">
    <property type="entry name" value="MOLYBDOPTERIN BIOSYNTHESIS PROTEIN"/>
    <property type="match status" value="1"/>
</dbReference>
<evidence type="ECO:0000256" key="6">
    <source>
        <dbReference type="ARBA" id="ARBA00022679"/>
    </source>
</evidence>
<evidence type="ECO:0000313" key="14">
    <source>
        <dbReference type="Proteomes" id="UP000555728"/>
    </source>
</evidence>
<dbReference type="SMART" id="SM00852">
    <property type="entry name" value="MoCF_biosynth"/>
    <property type="match status" value="1"/>
</dbReference>
<dbReference type="Gene3D" id="3.90.105.10">
    <property type="entry name" value="Molybdopterin biosynthesis moea protein, domain 2"/>
    <property type="match status" value="1"/>
</dbReference>
<comment type="caution">
    <text evidence="13">The sequence shown here is derived from an EMBL/GenBank/DDBJ whole genome shotgun (WGS) entry which is preliminary data.</text>
</comment>
<dbReference type="CDD" id="cd00887">
    <property type="entry name" value="MoeA"/>
    <property type="match status" value="1"/>
</dbReference>
<dbReference type="PROSITE" id="PS01079">
    <property type="entry name" value="MOCF_BIOSYNTHESIS_2"/>
    <property type="match status" value="1"/>
</dbReference>
<comment type="function">
    <text evidence="2 11">Catalyzes the insertion of molybdate into adenylated molybdopterin with the concomitant release of AMP.</text>
</comment>
<dbReference type="Pfam" id="PF03453">
    <property type="entry name" value="MoeA_N"/>
    <property type="match status" value="1"/>
</dbReference>
<dbReference type="Gene3D" id="2.170.190.11">
    <property type="entry name" value="Molybdopterin biosynthesis moea protein, domain 3"/>
    <property type="match status" value="1"/>
</dbReference>
<evidence type="ECO:0000256" key="1">
    <source>
        <dbReference type="ARBA" id="ARBA00001946"/>
    </source>
</evidence>
<dbReference type="InterPro" id="IPR005110">
    <property type="entry name" value="MoeA_linker/N"/>
</dbReference>
<evidence type="ECO:0000256" key="10">
    <source>
        <dbReference type="ARBA" id="ARBA00047317"/>
    </source>
</evidence>
<evidence type="ECO:0000256" key="11">
    <source>
        <dbReference type="RuleBase" id="RU365090"/>
    </source>
</evidence>
<protein>
    <recommendedName>
        <fullName evidence="11">Molybdopterin molybdenumtransferase</fullName>
        <ecNumber evidence="11">2.10.1.1</ecNumber>
    </recommendedName>
</protein>
<dbReference type="SUPFAM" id="SSF63882">
    <property type="entry name" value="MoeA N-terminal region -like"/>
    <property type="match status" value="1"/>
</dbReference>
<evidence type="ECO:0000256" key="8">
    <source>
        <dbReference type="ARBA" id="ARBA00022842"/>
    </source>
</evidence>
<keyword evidence="5 11" id="KW-0500">Molybdenum</keyword>
<feature type="domain" description="MoaB/Mog" evidence="12">
    <location>
        <begin position="197"/>
        <end position="334"/>
    </location>
</feature>
<dbReference type="GO" id="GO:0006777">
    <property type="term" value="P:Mo-molybdopterin cofactor biosynthetic process"/>
    <property type="evidence" value="ECO:0007669"/>
    <property type="project" value="UniProtKB-UniRule"/>
</dbReference>
<evidence type="ECO:0000256" key="4">
    <source>
        <dbReference type="ARBA" id="ARBA00010763"/>
    </source>
</evidence>
<dbReference type="Gene3D" id="3.40.980.10">
    <property type="entry name" value="MoaB/Mog-like domain"/>
    <property type="match status" value="1"/>
</dbReference>
<organism evidence="13 14">
    <name type="scientific">Roseospira goensis</name>
    <dbReference type="NCBI Taxonomy" id="391922"/>
    <lineage>
        <taxon>Bacteria</taxon>
        <taxon>Pseudomonadati</taxon>
        <taxon>Pseudomonadota</taxon>
        <taxon>Alphaproteobacteria</taxon>
        <taxon>Rhodospirillales</taxon>
        <taxon>Rhodospirillaceae</taxon>
        <taxon>Roseospira</taxon>
    </lineage>
</organism>
<dbReference type="NCBIfam" id="NF045515">
    <property type="entry name" value="Glp_gephyrin"/>
    <property type="match status" value="1"/>
</dbReference>
<comment type="catalytic activity">
    <reaction evidence="10">
        <text>adenylyl-molybdopterin + molybdate = Mo-molybdopterin + AMP + H(+)</text>
        <dbReference type="Rhea" id="RHEA:35047"/>
        <dbReference type="ChEBI" id="CHEBI:15378"/>
        <dbReference type="ChEBI" id="CHEBI:36264"/>
        <dbReference type="ChEBI" id="CHEBI:62727"/>
        <dbReference type="ChEBI" id="CHEBI:71302"/>
        <dbReference type="ChEBI" id="CHEBI:456215"/>
        <dbReference type="EC" id="2.10.1.1"/>
    </reaction>
</comment>